<dbReference type="CDD" id="cd00484">
    <property type="entry name" value="PEPCK_ATP"/>
    <property type="match status" value="1"/>
</dbReference>
<evidence type="ECO:0000256" key="10">
    <source>
        <dbReference type="HAMAP-Rule" id="MF_00453"/>
    </source>
</evidence>
<keyword evidence="10" id="KW-0464">Manganese</keyword>
<feature type="binding site" evidence="10">
    <location>
        <position position="211"/>
    </location>
    <ligand>
        <name>ATP</name>
        <dbReference type="ChEBI" id="CHEBI:30616"/>
    </ligand>
</feature>
<comment type="similarity">
    <text evidence="2 10">Belongs to the phosphoenolpyruvate carboxykinase (ATP) family.</text>
</comment>
<sequence>MYNLEDINIINTKNIYYNLSVSRLIEEIIRRNEGILVDNGAININTGKYTGRSPKDKFIVDEPEVHNEIWWENNEAISIENFEKLYNRVTAYLQNRDLFIFDGFVGADPSYRLPIRLINEYAYQNLFGHQLFIRPTDEELKTHKAEFTIITVPGFNTIPGLDGVNSEAFIVISFTKKIIIIGSTQYAGEIKKSVFSVMNYLMVKHGIMPMHCSANVGKDKDTALFFGLSGTGKTTLSADSERFLIGDDEHGWSDNGIFNFEGGCYAKCINLSKEKEPQIWNAIKFGTILENVVYDDNTRKLDYSSKAITENTRAAYPIDYIPGAVLSGIGGHPKTIVFLTADAFGVLPPISRLSKEQAMYYFISGYTSKLAGTERGITIPEATFSACFAAPFLPLHPMVYAKLLGEKIDKYNSKVYLINTGWSGGPYGIGKRIDLAYTRSMVSAALRGDLNNVKYIKDPVFNLSIPKSCPNVPYEILNPINTWKDKEAYNLQAKNLARKFFENINSYNIIPEEIKNAGPKA</sequence>
<evidence type="ECO:0000256" key="2">
    <source>
        <dbReference type="ARBA" id="ARBA00006052"/>
    </source>
</evidence>
<feature type="binding site" evidence="10">
    <location>
        <position position="276"/>
    </location>
    <ligand>
        <name>ATP</name>
        <dbReference type="ChEBI" id="CHEBI:30616"/>
    </ligand>
</feature>
<keyword evidence="12" id="KW-1185">Reference proteome</keyword>
<feature type="binding site" evidence="10">
    <location>
        <position position="192"/>
    </location>
    <ligand>
        <name>substrate</name>
    </ligand>
</feature>
<dbReference type="KEGG" id="aaut:ACETAC_00715"/>
<comment type="function">
    <text evidence="10">Involved in the gluconeogenesis. Catalyzes the conversion of oxaloacetate (OAA) to phosphoenolpyruvate (PEP) through direct phosphoryl transfer between the nucleoside triphosphate and OAA.</text>
</comment>
<dbReference type="NCBIfam" id="NF006820">
    <property type="entry name" value="PRK09344.1-2"/>
    <property type="match status" value="1"/>
</dbReference>
<dbReference type="InterPro" id="IPR008210">
    <property type="entry name" value="PEP_carboxykinase_N"/>
</dbReference>
<evidence type="ECO:0000313" key="12">
    <source>
        <dbReference type="Proteomes" id="UP000671913"/>
    </source>
</evidence>
<dbReference type="Pfam" id="PF01293">
    <property type="entry name" value="PEPCK_ATP"/>
    <property type="match status" value="1"/>
</dbReference>
<evidence type="ECO:0000256" key="8">
    <source>
        <dbReference type="ARBA" id="ARBA00023239"/>
    </source>
</evidence>
<feature type="binding site" evidence="10">
    <location>
        <position position="192"/>
    </location>
    <ligand>
        <name>Mn(2+)</name>
        <dbReference type="ChEBI" id="CHEBI:29035"/>
    </ligand>
</feature>
<gene>
    <name evidence="10 11" type="primary">pckA</name>
    <name evidence="11" type="ORF">ACETAC_00715</name>
</gene>
<feature type="binding site" evidence="10">
    <location>
        <position position="313"/>
    </location>
    <ligand>
        <name>substrate</name>
    </ligand>
</feature>
<dbReference type="GO" id="GO:0006094">
    <property type="term" value="P:gluconeogenesis"/>
    <property type="evidence" value="ECO:0007669"/>
    <property type="project" value="UniProtKB-UniRule"/>
</dbReference>
<dbReference type="PANTHER" id="PTHR30031">
    <property type="entry name" value="PHOSPHOENOLPYRUVATE CARBOXYKINASE ATP"/>
    <property type="match status" value="1"/>
</dbReference>
<dbReference type="GO" id="GO:0005829">
    <property type="term" value="C:cytosol"/>
    <property type="evidence" value="ECO:0007669"/>
    <property type="project" value="TreeGrafter"/>
</dbReference>
<proteinExistence type="inferred from homology"/>
<dbReference type="GO" id="GO:0046872">
    <property type="term" value="F:metal ion binding"/>
    <property type="evidence" value="ECO:0007669"/>
    <property type="project" value="UniProtKB-KW"/>
</dbReference>
<dbReference type="Gene3D" id="3.90.228.20">
    <property type="match status" value="1"/>
</dbReference>
<comment type="catalytic activity">
    <reaction evidence="9 10">
        <text>oxaloacetate + ATP = phosphoenolpyruvate + ADP + CO2</text>
        <dbReference type="Rhea" id="RHEA:18617"/>
        <dbReference type="ChEBI" id="CHEBI:16452"/>
        <dbReference type="ChEBI" id="CHEBI:16526"/>
        <dbReference type="ChEBI" id="CHEBI:30616"/>
        <dbReference type="ChEBI" id="CHEBI:58702"/>
        <dbReference type="ChEBI" id="CHEBI:456216"/>
        <dbReference type="EC" id="4.1.1.49"/>
    </reaction>
</comment>
<dbReference type="PIRSF" id="PIRSF006294">
    <property type="entry name" value="PEP_crbxkin"/>
    <property type="match status" value="1"/>
</dbReference>
<feature type="binding site" evidence="10">
    <location>
        <position position="186"/>
    </location>
    <ligand>
        <name>substrate</name>
    </ligand>
</feature>
<dbReference type="NCBIfam" id="NF006821">
    <property type="entry name" value="PRK09344.1-3"/>
    <property type="match status" value="1"/>
</dbReference>
<feature type="binding site" evidence="10">
    <location>
        <begin position="227"/>
        <end position="235"/>
    </location>
    <ligand>
        <name>ATP</name>
        <dbReference type="ChEBI" id="CHEBI:30616"/>
    </ligand>
</feature>
<keyword evidence="8 10" id="KW-0456">Lyase</keyword>
<dbReference type="EMBL" id="CP060096">
    <property type="protein sequence ID" value="QSZ27488.1"/>
    <property type="molecule type" value="Genomic_DNA"/>
</dbReference>
<keyword evidence="6 10" id="KW-0210">Decarboxylase</keyword>
<dbReference type="NCBIfam" id="TIGR00224">
    <property type="entry name" value="pckA"/>
    <property type="match status" value="1"/>
</dbReference>
<protein>
    <recommendedName>
        <fullName evidence="3 10">Phosphoenolpyruvate carboxykinase (ATP)</fullName>
        <shortName evidence="10">PCK</shortName>
        <shortName evidence="10">PEP carboxykinase</shortName>
        <shortName evidence="10">PEPCK</shortName>
        <ecNumber evidence="3 10">4.1.1.49</ecNumber>
    </recommendedName>
</protein>
<dbReference type="RefSeq" id="WP_284680189.1">
    <property type="nucleotide sequence ID" value="NZ_CP060096.1"/>
</dbReference>
<dbReference type="GO" id="GO:0004612">
    <property type="term" value="F:phosphoenolpyruvate carboxykinase (ATP) activity"/>
    <property type="evidence" value="ECO:0007669"/>
    <property type="project" value="UniProtKB-UniRule"/>
</dbReference>
<dbReference type="InterPro" id="IPR015994">
    <property type="entry name" value="PEPCK_ATP_CS"/>
</dbReference>
<feature type="binding site" evidence="10">
    <location>
        <position position="52"/>
    </location>
    <ligand>
        <name>substrate</name>
    </ligand>
</feature>
<comment type="pathway">
    <text evidence="1 10">Carbohydrate biosynthesis; gluconeogenesis.</text>
</comment>
<reference evidence="11" key="1">
    <citation type="submission" date="2020-08" db="EMBL/GenBank/DDBJ databases">
        <title>Genomic insights into the carbon and energy metabolism of the first obligate autotrophic acetogenic bacterium Aceticella autotrophica gen. nov., sp. nov.</title>
        <authorList>
            <person name="Toshchakov S.V."/>
            <person name="Elcheninov A.G."/>
            <person name="Kublanov I.V."/>
            <person name="Frolov E.N."/>
            <person name="Lebedinsky A.V."/>
        </authorList>
    </citation>
    <scope>NUCLEOTIDE SEQUENCE</scope>
    <source>
        <strain evidence="11">3443-3Ac</strain>
    </source>
</reference>
<evidence type="ECO:0000256" key="1">
    <source>
        <dbReference type="ARBA" id="ARBA00004742"/>
    </source>
</evidence>
<evidence type="ECO:0000256" key="9">
    <source>
        <dbReference type="ARBA" id="ARBA00047371"/>
    </source>
</evidence>
<dbReference type="PROSITE" id="PS00532">
    <property type="entry name" value="PEPCK_ATP"/>
    <property type="match status" value="1"/>
</dbReference>
<comment type="cofactor">
    <cofactor evidence="10">
        <name>Mn(2+)</name>
        <dbReference type="ChEBI" id="CHEBI:29035"/>
    </cofactor>
    <text evidence="10">Binds 1 Mn(2+) ion per subunit.</text>
</comment>
<feature type="binding site" evidence="10">
    <location>
        <position position="211"/>
    </location>
    <ligand>
        <name>Mn(2+)</name>
        <dbReference type="ChEBI" id="CHEBI:29035"/>
    </ligand>
</feature>
<dbReference type="Proteomes" id="UP000671913">
    <property type="component" value="Chromosome"/>
</dbReference>
<name>A0A975GAK5_9THEO</name>
<feature type="binding site" evidence="10">
    <location>
        <position position="192"/>
    </location>
    <ligand>
        <name>ATP</name>
        <dbReference type="ChEBI" id="CHEBI:30616"/>
    </ligand>
</feature>
<dbReference type="Gene3D" id="2.170.8.10">
    <property type="entry name" value="Phosphoenolpyruvate Carboxykinase, domain 2"/>
    <property type="match status" value="1"/>
</dbReference>
<keyword evidence="5 10" id="KW-0547">Nucleotide-binding</keyword>
<dbReference type="SUPFAM" id="SSF53795">
    <property type="entry name" value="PEP carboxykinase-like"/>
    <property type="match status" value="1"/>
</dbReference>
<evidence type="ECO:0000313" key="11">
    <source>
        <dbReference type="EMBL" id="QSZ27488.1"/>
    </source>
</evidence>
<dbReference type="SUPFAM" id="SSF68923">
    <property type="entry name" value="PEP carboxykinase N-terminal domain"/>
    <property type="match status" value="1"/>
</dbReference>
<evidence type="ECO:0000256" key="7">
    <source>
        <dbReference type="ARBA" id="ARBA00022840"/>
    </source>
</evidence>
<dbReference type="InterPro" id="IPR013035">
    <property type="entry name" value="PEP_carboxykinase_C"/>
</dbReference>
<evidence type="ECO:0000256" key="6">
    <source>
        <dbReference type="ARBA" id="ARBA00022793"/>
    </source>
</evidence>
<evidence type="ECO:0000256" key="3">
    <source>
        <dbReference type="ARBA" id="ARBA00012363"/>
    </source>
</evidence>
<organism evidence="11 12">
    <name type="scientific">Aceticella autotrophica</name>
    <dbReference type="NCBI Taxonomy" id="2755338"/>
    <lineage>
        <taxon>Bacteria</taxon>
        <taxon>Bacillati</taxon>
        <taxon>Bacillota</taxon>
        <taxon>Clostridia</taxon>
        <taxon>Thermoanaerobacterales</taxon>
        <taxon>Thermoanaerobacteraceae</taxon>
        <taxon>Aceticella</taxon>
    </lineage>
</organism>
<feature type="binding site" evidence="10">
    <location>
        <position position="438"/>
    </location>
    <ligand>
        <name>ATP</name>
        <dbReference type="ChEBI" id="CHEBI:30616"/>
    </ligand>
</feature>
<accession>A0A975GAK5</accession>
<keyword evidence="7 10" id="KW-0067">ATP-binding</keyword>
<dbReference type="PANTHER" id="PTHR30031:SF0">
    <property type="entry name" value="PHOSPHOENOLPYRUVATE CARBOXYKINASE (ATP)"/>
    <property type="match status" value="1"/>
</dbReference>
<feature type="binding site" evidence="10">
    <location>
        <position position="248"/>
    </location>
    <ligand>
        <name>Mn(2+)</name>
        <dbReference type="ChEBI" id="CHEBI:29035"/>
    </ligand>
</feature>
<keyword evidence="4 10" id="KW-0312">Gluconeogenesis</keyword>
<dbReference type="EC" id="4.1.1.49" evidence="3 10"/>
<evidence type="ECO:0000256" key="5">
    <source>
        <dbReference type="ARBA" id="ARBA00022741"/>
    </source>
</evidence>
<keyword evidence="10" id="KW-0479">Metal-binding</keyword>
<feature type="binding site" evidence="10">
    <location>
        <position position="313"/>
    </location>
    <ligand>
        <name>ATP</name>
        <dbReference type="ChEBI" id="CHEBI:30616"/>
    </ligand>
</feature>
<feature type="binding site" evidence="10">
    <location>
        <begin position="432"/>
        <end position="433"/>
    </location>
    <ligand>
        <name>ATP</name>
        <dbReference type="ChEBI" id="CHEBI:30616"/>
    </ligand>
</feature>
<dbReference type="InterPro" id="IPR001272">
    <property type="entry name" value="PEP_carboxykinase_ATP"/>
</dbReference>
<dbReference type="GO" id="GO:0005524">
    <property type="term" value="F:ATP binding"/>
    <property type="evidence" value="ECO:0007669"/>
    <property type="project" value="UniProtKB-UniRule"/>
</dbReference>
<dbReference type="HAMAP" id="MF_00453">
    <property type="entry name" value="PEPCK_ATP"/>
    <property type="match status" value="1"/>
</dbReference>
<dbReference type="FunFam" id="2.170.8.10:FF:000001">
    <property type="entry name" value="Phosphoenolpyruvate carboxykinase (ATP)"/>
    <property type="match status" value="1"/>
</dbReference>
<keyword evidence="10" id="KW-0963">Cytoplasm</keyword>
<comment type="subcellular location">
    <subcellularLocation>
        <location evidence="10">Cytoplasm</location>
    </subcellularLocation>
</comment>
<dbReference type="AlphaFoldDB" id="A0A975GAK5"/>
<dbReference type="Gene3D" id="3.40.449.10">
    <property type="entry name" value="Phosphoenolpyruvate Carboxykinase, domain 1"/>
    <property type="match status" value="1"/>
</dbReference>
<evidence type="ECO:0000256" key="4">
    <source>
        <dbReference type="ARBA" id="ARBA00022432"/>
    </source>
</evidence>